<feature type="compositionally biased region" description="Polar residues" evidence="1">
    <location>
        <begin position="303"/>
        <end position="317"/>
    </location>
</feature>
<feature type="compositionally biased region" description="Polar residues" evidence="1">
    <location>
        <begin position="416"/>
        <end position="433"/>
    </location>
</feature>
<evidence type="ECO:0000313" key="4">
    <source>
        <dbReference type="Proteomes" id="UP000807469"/>
    </source>
</evidence>
<evidence type="ECO:0000259" key="2">
    <source>
        <dbReference type="PROSITE" id="PS51011"/>
    </source>
</evidence>
<keyword evidence="4" id="KW-1185">Reference proteome</keyword>
<dbReference type="AlphaFoldDB" id="A0A9P5YU42"/>
<dbReference type="EMBL" id="MU155325">
    <property type="protein sequence ID" value="KAF9475617.1"/>
    <property type="molecule type" value="Genomic_DNA"/>
</dbReference>
<proteinExistence type="predicted"/>
<dbReference type="SMART" id="SM01014">
    <property type="entry name" value="ARID"/>
    <property type="match status" value="1"/>
</dbReference>
<feature type="compositionally biased region" description="Low complexity" evidence="1">
    <location>
        <begin position="1"/>
        <end position="27"/>
    </location>
</feature>
<feature type="compositionally biased region" description="Polar residues" evidence="1">
    <location>
        <begin position="324"/>
        <end position="344"/>
    </location>
</feature>
<dbReference type="GO" id="GO:0003677">
    <property type="term" value="F:DNA binding"/>
    <property type="evidence" value="ECO:0007669"/>
    <property type="project" value="InterPro"/>
</dbReference>
<dbReference type="Pfam" id="PF01388">
    <property type="entry name" value="ARID"/>
    <property type="match status" value="1"/>
</dbReference>
<sequence>MVPQNQGRPQPQTQQSSFPSFANSPAPLDSSAFHFDSPHVAKQMAALTAANQARIAQNSRIAGSPLPPNGTSSGSYLGVNNSHSFPPASHDLLTNSANGHANFGMPNTYGLPQAPNSTSSASFLDATMSQANAVRNQSLSLKQRQQGFLQTLNNVFKRRPLPPQLTGIPNPDYDPSQTPWGILELSKEVGTVVLAGKEVNLFKLWGIVHSSGGSQAVNAANGWGSILHHFDLPEEYPTGPANTPTSVARILFQYYQALLLPFEDFYMKNIGDQHKKAQMAQRPGSMPGHQFPTMGLPGGGGMSNMQQPGTRPITSSGPMAPSIPSANSLNQYPNINQPRPNGSQHLHPVSAPDSHSPIVSSEIESLAHTTDSNLLDQDLQGIKRKHEQEDGSTKRARQKTDPPENGTMLMAMNEDSIPTTRQESQVPAASDPQTRVLKQATRRKIEYVPLKREVDTYGGRDLQAIDQEWQSVVPRRALRDIHDWGVVDIECLCMSVRSRLSIELSYALTTLTVLSTMRGQTQGSGFPIYNCPDLLDDVLDLMEEFAFGGPEANSESEISEGSSKIYTNRELVALVQDIEGNPFAPLQLQQGFKDPKLGPQQRPANIIIAIVNIIRNLATITDNGEYISNHPRLINMLLRLCCVENVDGKPAPVSRNLSLSDLLLIRRETMNVLMGLGSCINLPQNSSSTTMRMTRRAVELIASYLVDPTESVPPLANVQLAGLPPNPNRRPPPLADIALDVFTHFSQNDANRQIITKALPPSTLWLLLENLVHRLPIVDADFLLLQRDYWLGYIEKVVMSIYSLIFLAPFELKQKIKSDRHLGLTHVMFRMAQRVLAMPNDGRGGFVVSARRAVEAMKLLDSAEDVADTSESTAPVLSFGMGFLDGSDSGMEKGTGMLGGNRDIGWEMLMMRDVFQDDILFNELDSLVRVEC</sequence>
<dbReference type="InterPro" id="IPR001606">
    <property type="entry name" value="ARID_dom"/>
</dbReference>
<accession>A0A9P5YU42</accession>
<evidence type="ECO:0000256" key="1">
    <source>
        <dbReference type="SAM" id="MobiDB-lite"/>
    </source>
</evidence>
<dbReference type="SMART" id="SM00501">
    <property type="entry name" value="BRIGHT"/>
    <property type="match status" value="1"/>
</dbReference>
<dbReference type="Gene3D" id="1.10.150.60">
    <property type="entry name" value="ARID DNA-binding domain"/>
    <property type="match status" value="1"/>
</dbReference>
<comment type="caution">
    <text evidence="3">The sequence shown here is derived from an EMBL/GenBank/DDBJ whole genome shotgun (WGS) entry which is preliminary data.</text>
</comment>
<reference evidence="3" key="1">
    <citation type="submission" date="2020-11" db="EMBL/GenBank/DDBJ databases">
        <authorList>
            <consortium name="DOE Joint Genome Institute"/>
            <person name="Ahrendt S."/>
            <person name="Riley R."/>
            <person name="Andreopoulos W."/>
            <person name="Labutti K."/>
            <person name="Pangilinan J."/>
            <person name="Ruiz-Duenas F.J."/>
            <person name="Barrasa J.M."/>
            <person name="Sanchez-Garcia M."/>
            <person name="Camarero S."/>
            <person name="Miyauchi S."/>
            <person name="Serrano A."/>
            <person name="Linde D."/>
            <person name="Babiker R."/>
            <person name="Drula E."/>
            <person name="Ayuso-Fernandez I."/>
            <person name="Pacheco R."/>
            <person name="Padilla G."/>
            <person name="Ferreira P."/>
            <person name="Barriuso J."/>
            <person name="Kellner H."/>
            <person name="Castanera R."/>
            <person name="Alfaro M."/>
            <person name="Ramirez L."/>
            <person name="Pisabarro A.G."/>
            <person name="Kuo A."/>
            <person name="Tritt A."/>
            <person name="Lipzen A."/>
            <person name="He G."/>
            <person name="Yan M."/>
            <person name="Ng V."/>
            <person name="Cullen D."/>
            <person name="Martin F."/>
            <person name="Rosso M.-N."/>
            <person name="Henrissat B."/>
            <person name="Hibbett D."/>
            <person name="Martinez A.T."/>
            <person name="Grigoriev I.V."/>
        </authorList>
    </citation>
    <scope>NUCLEOTIDE SEQUENCE</scope>
    <source>
        <strain evidence="3">CIRM-BRFM 674</strain>
    </source>
</reference>
<organism evidence="3 4">
    <name type="scientific">Pholiota conissans</name>
    <dbReference type="NCBI Taxonomy" id="109636"/>
    <lineage>
        <taxon>Eukaryota</taxon>
        <taxon>Fungi</taxon>
        <taxon>Dikarya</taxon>
        <taxon>Basidiomycota</taxon>
        <taxon>Agaricomycotina</taxon>
        <taxon>Agaricomycetes</taxon>
        <taxon>Agaricomycetidae</taxon>
        <taxon>Agaricales</taxon>
        <taxon>Agaricineae</taxon>
        <taxon>Strophariaceae</taxon>
        <taxon>Pholiota</taxon>
    </lineage>
</organism>
<dbReference type="PROSITE" id="PS51011">
    <property type="entry name" value="ARID"/>
    <property type="match status" value="1"/>
</dbReference>
<feature type="region of interest" description="Disordered" evidence="1">
    <location>
        <begin position="1"/>
        <end position="34"/>
    </location>
</feature>
<feature type="region of interest" description="Disordered" evidence="1">
    <location>
        <begin position="295"/>
        <end position="357"/>
    </location>
</feature>
<gene>
    <name evidence="3" type="ORF">BDN70DRAFT_883498</name>
</gene>
<dbReference type="SUPFAM" id="SSF46774">
    <property type="entry name" value="ARID-like"/>
    <property type="match status" value="1"/>
</dbReference>
<feature type="domain" description="ARID" evidence="2">
    <location>
        <begin position="142"/>
        <end position="267"/>
    </location>
</feature>
<protein>
    <recommendedName>
        <fullName evidence="2">ARID domain-containing protein</fullName>
    </recommendedName>
</protein>
<dbReference type="OrthoDB" id="1938591at2759"/>
<feature type="compositionally biased region" description="Basic and acidic residues" evidence="1">
    <location>
        <begin position="386"/>
        <end position="402"/>
    </location>
</feature>
<dbReference type="Proteomes" id="UP000807469">
    <property type="component" value="Unassembled WGS sequence"/>
</dbReference>
<feature type="region of interest" description="Disordered" evidence="1">
    <location>
        <begin position="384"/>
        <end position="437"/>
    </location>
</feature>
<evidence type="ECO:0000313" key="3">
    <source>
        <dbReference type="EMBL" id="KAF9475617.1"/>
    </source>
</evidence>
<name>A0A9P5YU42_9AGAR</name>
<dbReference type="InterPro" id="IPR036431">
    <property type="entry name" value="ARID_dom_sf"/>
</dbReference>